<dbReference type="AlphaFoldDB" id="A0A317XM84"/>
<dbReference type="SUPFAM" id="SSF158573">
    <property type="entry name" value="GINS helical bundle-like"/>
    <property type="match status" value="1"/>
</dbReference>
<dbReference type="InParanoid" id="A0A317XM84"/>
<dbReference type="EMBL" id="KZ819196">
    <property type="protein sequence ID" value="PWY99181.1"/>
    <property type="molecule type" value="Genomic_DNA"/>
</dbReference>
<comment type="subunit">
    <text evidence="1">Component of the GINS complex.</text>
</comment>
<dbReference type="OrthoDB" id="10252587at2759"/>
<dbReference type="STRING" id="1882483.A0A317XM84"/>
<dbReference type="GO" id="GO:0000811">
    <property type="term" value="C:GINS complex"/>
    <property type="evidence" value="ECO:0007669"/>
    <property type="project" value="UniProtKB-UniRule"/>
</dbReference>
<comment type="subcellular location">
    <subcellularLocation>
        <location evidence="1">Nucleus</location>
    </subcellularLocation>
</comment>
<dbReference type="InterPro" id="IPR036224">
    <property type="entry name" value="GINS_bundle-like_dom_sf"/>
</dbReference>
<dbReference type="PANTHER" id="PTHR12914">
    <property type="entry name" value="PARTNER OF SLD5"/>
    <property type="match status" value="1"/>
</dbReference>
<dbReference type="InterPro" id="IPR005339">
    <property type="entry name" value="GINS_Psf1"/>
</dbReference>
<dbReference type="PANTHER" id="PTHR12914:SF2">
    <property type="entry name" value="DNA REPLICATION COMPLEX GINS PROTEIN PSF1"/>
    <property type="match status" value="1"/>
</dbReference>
<dbReference type="GO" id="GO:1902983">
    <property type="term" value="P:DNA strand elongation involved in mitotic DNA replication"/>
    <property type="evidence" value="ECO:0007669"/>
    <property type="project" value="TreeGrafter"/>
</dbReference>
<dbReference type="Gene3D" id="1.20.58.1030">
    <property type="match status" value="1"/>
</dbReference>
<protein>
    <recommendedName>
        <fullName evidence="1">DNA replication complex GINS protein PSF1</fullName>
    </recommendedName>
</protein>
<keyword evidence="1" id="KW-0539">Nucleus</keyword>
<keyword evidence="1" id="KW-0235">DNA replication</keyword>
<proteinExistence type="inferred from homology"/>
<organism evidence="2 3">
    <name type="scientific">Testicularia cyperi</name>
    <dbReference type="NCBI Taxonomy" id="1882483"/>
    <lineage>
        <taxon>Eukaryota</taxon>
        <taxon>Fungi</taxon>
        <taxon>Dikarya</taxon>
        <taxon>Basidiomycota</taxon>
        <taxon>Ustilaginomycotina</taxon>
        <taxon>Ustilaginomycetes</taxon>
        <taxon>Ustilaginales</taxon>
        <taxon>Anthracoideaceae</taxon>
        <taxon>Testicularia</taxon>
    </lineage>
</organism>
<sequence length="218" mass="24015">MFGDNALKLVTEAKACIALDTIKPYNDELVRTVLQETRQLHTHLSMLVEQLEQSVSVSVDETASLQSQLLMLHLMVQYNKRGLLVYASTRIDLLSRMFSLSPSTSLPSLFAAHPGLKTSLSSKEHDFLRSLAKLHHHQSSTLDKILPDLASANSSIHTPIPTSTLATVKFTKSLDQVFLNEHSTAPQSFQRGQTLTLNRSDALTLARSGACIVLDHAV</sequence>
<gene>
    <name evidence="2" type="ORF">BCV70DRAFT_163325</name>
</gene>
<evidence type="ECO:0000313" key="2">
    <source>
        <dbReference type="EMBL" id="PWY99181.1"/>
    </source>
</evidence>
<evidence type="ECO:0000313" key="3">
    <source>
        <dbReference type="Proteomes" id="UP000246740"/>
    </source>
</evidence>
<comment type="function">
    <text evidence="1">Required for correct functioning of the GINS complex, a complex that plays an essential role in the initiation of DNA replication, and progression of DNA replication forks. GINS complex seems to bind preferentially to single-stranded DNA.</text>
</comment>
<accession>A0A317XM84</accession>
<comment type="similarity">
    <text evidence="1">Belongs to the GINS1/PSF1 family.</text>
</comment>
<dbReference type="FunCoup" id="A0A317XM84">
    <property type="interactions" value="180"/>
</dbReference>
<evidence type="ECO:0000256" key="1">
    <source>
        <dbReference type="RuleBase" id="RU368085"/>
    </source>
</evidence>
<name>A0A317XM84_9BASI</name>
<dbReference type="CDD" id="cd11710">
    <property type="entry name" value="GINS_A_psf1"/>
    <property type="match status" value="1"/>
</dbReference>
<dbReference type="Proteomes" id="UP000246740">
    <property type="component" value="Unassembled WGS sequence"/>
</dbReference>
<reference evidence="2 3" key="1">
    <citation type="journal article" date="2018" name="Mol. Biol. Evol.">
        <title>Broad Genomic Sampling Reveals a Smut Pathogenic Ancestry of the Fungal Clade Ustilaginomycotina.</title>
        <authorList>
            <person name="Kijpornyongpan T."/>
            <person name="Mondo S.J."/>
            <person name="Barry K."/>
            <person name="Sandor L."/>
            <person name="Lee J."/>
            <person name="Lipzen A."/>
            <person name="Pangilinan J."/>
            <person name="LaButti K."/>
            <person name="Hainaut M."/>
            <person name="Henrissat B."/>
            <person name="Grigoriev I.V."/>
            <person name="Spatafora J.W."/>
            <person name="Aime M.C."/>
        </authorList>
    </citation>
    <scope>NUCLEOTIDE SEQUENCE [LARGE SCALE GENOMIC DNA]</scope>
    <source>
        <strain evidence="2 3">MCA 3645</strain>
    </source>
</reference>
<keyword evidence="3" id="KW-1185">Reference proteome</keyword>